<evidence type="ECO:0000259" key="1">
    <source>
        <dbReference type="PROSITE" id="PS51819"/>
    </source>
</evidence>
<evidence type="ECO:0000313" key="3">
    <source>
        <dbReference type="Proteomes" id="UP000320496"/>
    </source>
</evidence>
<dbReference type="InterPro" id="IPR029068">
    <property type="entry name" value="Glyas_Bleomycin-R_OHBP_Dase"/>
</dbReference>
<dbReference type="AlphaFoldDB" id="A0A517ZD94"/>
<protein>
    <submittedName>
        <fullName evidence="2">Glyoxalase/Bleomycin resistance protein/Dioxygenase superfamily protein</fullName>
    </submittedName>
</protein>
<keyword evidence="2" id="KW-0223">Dioxygenase</keyword>
<dbReference type="InterPro" id="IPR004360">
    <property type="entry name" value="Glyas_Fos-R_dOase_dom"/>
</dbReference>
<dbReference type="Pfam" id="PF00903">
    <property type="entry name" value="Glyoxalase"/>
    <property type="match status" value="1"/>
</dbReference>
<sequence>MKIRLISLFVEDQEKALAFYTETLGFDKRRDIPVGDARFLTVGAPDDLLGPELLLEPNANPAAKTFQQAMYQQGIPAAAFDAGAVLGEYQRLQGLGVRFMQPPTKMGPMTQAVFDDTVGNLIQIYGI</sequence>
<evidence type="ECO:0000313" key="2">
    <source>
        <dbReference type="EMBL" id="QDU40463.1"/>
    </source>
</evidence>
<name>A0A517ZD94_9PLAN</name>
<dbReference type="OrthoDB" id="9794917at2"/>
<accession>A0A517ZD94</accession>
<gene>
    <name evidence="2" type="ORF">Mal4_48200</name>
</gene>
<dbReference type="RefSeq" id="WP_145371754.1">
    <property type="nucleotide sequence ID" value="NZ_CP036275.1"/>
</dbReference>
<dbReference type="PANTHER" id="PTHR36437">
    <property type="entry name" value="GLYOXALASE/BLEOMYCIN RESISTANCE PROTEIN/DIOXYGENASE"/>
    <property type="match status" value="1"/>
</dbReference>
<proteinExistence type="predicted"/>
<organism evidence="2 3">
    <name type="scientific">Maioricimonas rarisocia</name>
    <dbReference type="NCBI Taxonomy" id="2528026"/>
    <lineage>
        <taxon>Bacteria</taxon>
        <taxon>Pseudomonadati</taxon>
        <taxon>Planctomycetota</taxon>
        <taxon>Planctomycetia</taxon>
        <taxon>Planctomycetales</taxon>
        <taxon>Planctomycetaceae</taxon>
        <taxon>Maioricimonas</taxon>
    </lineage>
</organism>
<dbReference type="SUPFAM" id="SSF54593">
    <property type="entry name" value="Glyoxalase/Bleomycin resistance protein/Dihydroxybiphenyl dioxygenase"/>
    <property type="match status" value="1"/>
</dbReference>
<dbReference type="InterPro" id="IPR037523">
    <property type="entry name" value="VOC_core"/>
</dbReference>
<dbReference type="PROSITE" id="PS51819">
    <property type="entry name" value="VOC"/>
    <property type="match status" value="1"/>
</dbReference>
<feature type="domain" description="VOC" evidence="1">
    <location>
        <begin position="2"/>
        <end position="127"/>
    </location>
</feature>
<dbReference type="GO" id="GO:0051213">
    <property type="term" value="F:dioxygenase activity"/>
    <property type="evidence" value="ECO:0007669"/>
    <property type="project" value="UniProtKB-KW"/>
</dbReference>
<keyword evidence="3" id="KW-1185">Reference proteome</keyword>
<dbReference type="Gene3D" id="3.10.180.10">
    <property type="entry name" value="2,3-Dihydroxybiphenyl 1,2-Dioxygenase, domain 1"/>
    <property type="match status" value="1"/>
</dbReference>
<dbReference type="KEGG" id="mri:Mal4_48200"/>
<dbReference type="EMBL" id="CP036275">
    <property type="protein sequence ID" value="QDU40463.1"/>
    <property type="molecule type" value="Genomic_DNA"/>
</dbReference>
<dbReference type="Proteomes" id="UP000320496">
    <property type="component" value="Chromosome"/>
</dbReference>
<reference evidence="2 3" key="1">
    <citation type="submission" date="2019-02" db="EMBL/GenBank/DDBJ databases">
        <title>Deep-cultivation of Planctomycetes and their phenomic and genomic characterization uncovers novel biology.</title>
        <authorList>
            <person name="Wiegand S."/>
            <person name="Jogler M."/>
            <person name="Boedeker C."/>
            <person name="Pinto D."/>
            <person name="Vollmers J."/>
            <person name="Rivas-Marin E."/>
            <person name="Kohn T."/>
            <person name="Peeters S.H."/>
            <person name="Heuer A."/>
            <person name="Rast P."/>
            <person name="Oberbeckmann S."/>
            <person name="Bunk B."/>
            <person name="Jeske O."/>
            <person name="Meyerdierks A."/>
            <person name="Storesund J.E."/>
            <person name="Kallscheuer N."/>
            <person name="Luecker S."/>
            <person name="Lage O.M."/>
            <person name="Pohl T."/>
            <person name="Merkel B.J."/>
            <person name="Hornburger P."/>
            <person name="Mueller R.-W."/>
            <person name="Bruemmer F."/>
            <person name="Labrenz M."/>
            <person name="Spormann A.M."/>
            <person name="Op den Camp H."/>
            <person name="Overmann J."/>
            <person name="Amann R."/>
            <person name="Jetten M.S.M."/>
            <person name="Mascher T."/>
            <person name="Medema M.H."/>
            <person name="Devos D.P."/>
            <person name="Kaster A.-K."/>
            <person name="Ovreas L."/>
            <person name="Rohde M."/>
            <person name="Galperin M.Y."/>
            <person name="Jogler C."/>
        </authorList>
    </citation>
    <scope>NUCLEOTIDE SEQUENCE [LARGE SCALE GENOMIC DNA]</scope>
    <source>
        <strain evidence="2 3">Mal4</strain>
    </source>
</reference>
<dbReference type="PANTHER" id="PTHR36437:SF2">
    <property type="entry name" value="GLYOXALASE_BLEOMYCIN RESISTANCE PROTEIN_DIOXYGENASE"/>
    <property type="match status" value="1"/>
</dbReference>
<keyword evidence="2" id="KW-0560">Oxidoreductase</keyword>